<evidence type="ECO:0000313" key="1">
    <source>
        <dbReference type="EMBL" id="KAJ7562089.1"/>
    </source>
</evidence>
<accession>A0ACC2E6I9</accession>
<comment type="caution">
    <text evidence="1">The sequence shown here is derived from an EMBL/GenBank/DDBJ whole genome shotgun (WGS) entry which is preliminary data.</text>
</comment>
<keyword evidence="2" id="KW-1185">Reference proteome</keyword>
<name>A0ACC2E6I9_DIPCM</name>
<proteinExistence type="predicted"/>
<reference evidence="2" key="1">
    <citation type="journal article" date="2024" name="Proc. Natl. Acad. Sci. U.S.A.">
        <title>Extraordinary preservation of gene collinearity over three hundred million years revealed in homosporous lycophytes.</title>
        <authorList>
            <person name="Li C."/>
            <person name="Wickell D."/>
            <person name="Kuo L.Y."/>
            <person name="Chen X."/>
            <person name="Nie B."/>
            <person name="Liao X."/>
            <person name="Peng D."/>
            <person name="Ji J."/>
            <person name="Jenkins J."/>
            <person name="Williams M."/>
            <person name="Shu S."/>
            <person name="Plott C."/>
            <person name="Barry K."/>
            <person name="Rajasekar S."/>
            <person name="Grimwood J."/>
            <person name="Han X."/>
            <person name="Sun S."/>
            <person name="Hou Z."/>
            <person name="He W."/>
            <person name="Dai G."/>
            <person name="Sun C."/>
            <person name="Schmutz J."/>
            <person name="Leebens-Mack J.H."/>
            <person name="Li F.W."/>
            <person name="Wang L."/>
        </authorList>
    </citation>
    <scope>NUCLEOTIDE SEQUENCE [LARGE SCALE GENOMIC DNA]</scope>
    <source>
        <strain evidence="2">cv. PW_Plant_1</strain>
    </source>
</reference>
<evidence type="ECO:0000313" key="2">
    <source>
        <dbReference type="Proteomes" id="UP001162992"/>
    </source>
</evidence>
<dbReference type="Proteomes" id="UP001162992">
    <property type="component" value="Chromosome 3"/>
</dbReference>
<sequence>MTEVRALEVHVVAAQDLKDVKLIGKMHTYVVAWVDPVRKYSTQVDKQGGTSPVWNEKLIIPVEQRLLDLANGMLMLEIYSHGSLSTKKVGSAQIPISEINRKNNQRMDYPVLRPSGKVQGTITISVLQGEQISVPAPAAAPPITAYPAYNSNPAPPPGPYPPYQYPPPYTQYPPAGGYPPQPPPYYSQPPPPGRNKFGGGLLGGAGAGLAGGLLGGFLLGDLVGSASDWGDGGGGGDYDGGGYDSGGGGDYGGGDFGGGGDF</sequence>
<dbReference type="EMBL" id="CM055094">
    <property type="protein sequence ID" value="KAJ7562089.1"/>
    <property type="molecule type" value="Genomic_DNA"/>
</dbReference>
<organism evidence="1 2">
    <name type="scientific">Diphasiastrum complanatum</name>
    <name type="common">Issler's clubmoss</name>
    <name type="synonym">Lycopodium complanatum</name>
    <dbReference type="NCBI Taxonomy" id="34168"/>
    <lineage>
        <taxon>Eukaryota</taxon>
        <taxon>Viridiplantae</taxon>
        <taxon>Streptophyta</taxon>
        <taxon>Embryophyta</taxon>
        <taxon>Tracheophyta</taxon>
        <taxon>Lycopodiopsida</taxon>
        <taxon>Lycopodiales</taxon>
        <taxon>Lycopodiaceae</taxon>
        <taxon>Lycopodioideae</taxon>
        <taxon>Diphasiastrum</taxon>
    </lineage>
</organism>
<protein>
    <submittedName>
        <fullName evidence="1">Uncharacterized protein</fullName>
    </submittedName>
</protein>
<gene>
    <name evidence="1" type="ORF">O6H91_03G054800</name>
</gene>